<reference evidence="5 6" key="1">
    <citation type="submission" date="2021-06" db="EMBL/GenBank/DDBJ databases">
        <title>Bacillus sp. RD4P76, an endophyte from a halophyte.</title>
        <authorList>
            <person name="Sun J.-Q."/>
        </authorList>
    </citation>
    <scope>NUCLEOTIDE SEQUENCE [LARGE SCALE GENOMIC DNA]</scope>
    <source>
        <strain evidence="5 6">JCM 17098</strain>
    </source>
</reference>
<dbReference type="Gene3D" id="3.40.190.10">
    <property type="entry name" value="Periplasmic binding protein-like II"/>
    <property type="match status" value="2"/>
</dbReference>
<dbReference type="PANTHER" id="PTHR30024">
    <property type="entry name" value="ALIPHATIC SULFONATES-BINDING PROTEIN-RELATED"/>
    <property type="match status" value="1"/>
</dbReference>
<dbReference type="RefSeq" id="WP_088075343.1">
    <property type="nucleotide sequence ID" value="NZ_JAHQCR010000020.1"/>
</dbReference>
<comment type="similarity">
    <text evidence="2">Belongs to the bacterial solute-binding protein SsuA/TauA family.</text>
</comment>
<dbReference type="PANTHER" id="PTHR30024:SF47">
    <property type="entry name" value="TAURINE-BINDING PERIPLASMIC PROTEIN"/>
    <property type="match status" value="1"/>
</dbReference>
<keyword evidence="6" id="KW-1185">Reference proteome</keyword>
<dbReference type="Proteomes" id="UP000790580">
    <property type="component" value="Unassembled WGS sequence"/>
</dbReference>
<comment type="subcellular location">
    <subcellularLocation>
        <location evidence="1">Periplasm</location>
    </subcellularLocation>
</comment>
<accession>A0ABS6JQ51</accession>
<dbReference type="Pfam" id="PF13379">
    <property type="entry name" value="NMT1_2"/>
    <property type="match status" value="1"/>
</dbReference>
<comment type="caution">
    <text evidence="5">The sequence shown here is derived from an EMBL/GenBank/DDBJ whole genome shotgun (WGS) entry which is preliminary data.</text>
</comment>
<evidence type="ECO:0000313" key="6">
    <source>
        <dbReference type="Proteomes" id="UP000790580"/>
    </source>
</evidence>
<evidence type="ECO:0000256" key="4">
    <source>
        <dbReference type="SAM" id="SignalP"/>
    </source>
</evidence>
<evidence type="ECO:0000313" key="5">
    <source>
        <dbReference type="EMBL" id="MBU9720618.1"/>
    </source>
</evidence>
<proteinExistence type="inferred from homology"/>
<evidence type="ECO:0000256" key="1">
    <source>
        <dbReference type="ARBA" id="ARBA00004418"/>
    </source>
</evidence>
<evidence type="ECO:0000256" key="3">
    <source>
        <dbReference type="ARBA" id="ARBA00022729"/>
    </source>
</evidence>
<sequence>MKNMIIVVLLLSSFIIAACSNESSGQEKENLSLSIGLMPAVDSAPILLAQEKGYFEELGLELEAKIYTNANNRQSALQAGELDGTMTDLIAYVNNQHNGFDTKIVTSTDGTFTFLAGQNVDLDKILQVGTMEISVANYLTDFHVATEYDIEKIFIAEIPARLEMLNTGQLDLAFIPEPVASMGEFSGLNKLITITDDGEGFMPEAMVFTPEAIAEKGTAIELFIQGYNMAVENIMEDDSEAREVLIKEIELNPEIKELMSLPNFQKARVPSESYMTKIIDWVAQTQEIEINLKYEDMVDNSFIE</sequence>
<feature type="signal peptide" evidence="4">
    <location>
        <begin position="1"/>
        <end position="17"/>
    </location>
</feature>
<gene>
    <name evidence="5" type="ORF">KS407_04055</name>
</gene>
<feature type="chain" id="PRO_5047252126" evidence="4">
    <location>
        <begin position="18"/>
        <end position="304"/>
    </location>
</feature>
<evidence type="ECO:0000256" key="2">
    <source>
        <dbReference type="ARBA" id="ARBA00010742"/>
    </source>
</evidence>
<protein>
    <submittedName>
        <fullName evidence="5">ABC transporter substrate-binding protein</fullName>
    </submittedName>
</protein>
<dbReference type="SUPFAM" id="SSF53850">
    <property type="entry name" value="Periplasmic binding protein-like II"/>
    <property type="match status" value="1"/>
</dbReference>
<dbReference type="EMBL" id="JAHQCR010000020">
    <property type="protein sequence ID" value="MBU9720618.1"/>
    <property type="molecule type" value="Genomic_DNA"/>
</dbReference>
<organism evidence="5 6">
    <name type="scientific">Evansella alkalicola</name>
    <dbReference type="NCBI Taxonomy" id="745819"/>
    <lineage>
        <taxon>Bacteria</taxon>
        <taxon>Bacillati</taxon>
        <taxon>Bacillota</taxon>
        <taxon>Bacilli</taxon>
        <taxon>Bacillales</taxon>
        <taxon>Bacillaceae</taxon>
        <taxon>Evansella</taxon>
    </lineage>
</organism>
<name>A0ABS6JQ51_9BACI</name>
<keyword evidence="3 4" id="KW-0732">Signal</keyword>
<dbReference type="PROSITE" id="PS51257">
    <property type="entry name" value="PROKAR_LIPOPROTEIN"/>
    <property type="match status" value="1"/>
</dbReference>